<evidence type="ECO:0000256" key="1">
    <source>
        <dbReference type="SAM" id="MobiDB-lite"/>
    </source>
</evidence>
<feature type="region of interest" description="Disordered" evidence="1">
    <location>
        <begin position="43"/>
        <end position="91"/>
    </location>
</feature>
<feature type="region of interest" description="Disordered" evidence="1">
    <location>
        <begin position="413"/>
        <end position="446"/>
    </location>
</feature>
<dbReference type="EMBL" id="KB445798">
    <property type="protein sequence ID" value="EMD36516.1"/>
    <property type="molecule type" value="Genomic_DNA"/>
</dbReference>
<accession>M2RCJ7</accession>
<feature type="region of interest" description="Disordered" evidence="1">
    <location>
        <begin position="464"/>
        <end position="502"/>
    </location>
</feature>
<feature type="region of interest" description="Disordered" evidence="1">
    <location>
        <begin position="801"/>
        <end position="860"/>
    </location>
</feature>
<dbReference type="STRING" id="914234.M2RCJ7"/>
<feature type="region of interest" description="Disordered" evidence="1">
    <location>
        <begin position="524"/>
        <end position="548"/>
    </location>
</feature>
<dbReference type="Proteomes" id="UP000016930">
    <property type="component" value="Unassembled WGS sequence"/>
</dbReference>
<sequence>MSDIPPSPSAIVSAVSLSYSPATMSTTHHSASSSTTEWATVIKSSTRAASPRSTAPTLAKPGTEVYDADSEDDTGGVPLSKDNDLPPDGKHRTRVVTIARPALNGQDRYEGHRSWDTFSDAYYEGDLYLSPKAEWLTTDQIIALNTGVLDGHSAIHERGEGIPNICVAFSEILRSFPSTRPLKTGKSLDNINDADDVDDAVDDNDALQSQARMRDSCPEMYESAKHRELCGSQKVGHGINARQVIYPTMAYRFAGPCYLYDLRTDTILDLDPPCTPIPGGIFALSIKTPRKAGTHEDMIVLELIILYCATPPAPPLRSTRIRHLPPPLPSVPPSPLREATTSCANQPSHCTPTPVNAAPLAPSSVRPPQWKGKEREPLSPSRASPPTIDLTTSPSRTTGRDWRHLHFKKIPASCQPCTPASAPPLRRASLQSSLQPARKRQRSDDPFEEDIQDYTMMVDEASAPATNAQERLGPDSTRGTPTAFRDAPPDEKKPRPTFTSREGVETVCEGFAKHRNLLRSAKPESGRFNITPTPRPGGFPPTHGEEPTHLTNEVPEDIAEQWEDESEEKVIVRPWGCGLGHELAAVYGQQTVDFFKEFYAIETLYYFLPNPPEPTGFTEPPFSMLLYGMAKEVKAAMLKQRVFSTAGPPALTIFVDPFSWCIPTYICTLRGFTVSDTARILRVIRRRVHGADFANLVYGMYQSLPRLRDLTPMEAVEETANGVEMCHATHKGPGGVPFNAWALYMKPPTTDPDDAEEFHALARSITYGDKIIGFSTVVDVKTCTGCHGVDHSRGMCPFTTIPNWHGLTPDQQRRRDQQASAKGKKDKSWAEENAPSASTSRCGIGRGAPSRRGRGRGGRY</sequence>
<feature type="compositionally biased region" description="Low complexity" evidence="1">
    <location>
        <begin position="44"/>
        <end position="57"/>
    </location>
</feature>
<keyword evidence="3" id="KW-1185">Reference proteome</keyword>
<feature type="compositionally biased region" description="Basic residues" evidence="1">
    <location>
        <begin position="849"/>
        <end position="860"/>
    </location>
</feature>
<evidence type="ECO:0000313" key="2">
    <source>
        <dbReference type="EMBL" id="EMD36516.1"/>
    </source>
</evidence>
<organism evidence="2 3">
    <name type="scientific">Ceriporiopsis subvermispora (strain B)</name>
    <name type="common">White-rot fungus</name>
    <name type="synonym">Gelatoporia subvermispora</name>
    <dbReference type="NCBI Taxonomy" id="914234"/>
    <lineage>
        <taxon>Eukaryota</taxon>
        <taxon>Fungi</taxon>
        <taxon>Dikarya</taxon>
        <taxon>Basidiomycota</taxon>
        <taxon>Agaricomycotina</taxon>
        <taxon>Agaricomycetes</taxon>
        <taxon>Polyporales</taxon>
        <taxon>Gelatoporiaceae</taxon>
        <taxon>Gelatoporia</taxon>
    </lineage>
</organism>
<evidence type="ECO:0000313" key="3">
    <source>
        <dbReference type="Proteomes" id="UP000016930"/>
    </source>
</evidence>
<reference evidence="2 3" key="1">
    <citation type="journal article" date="2012" name="Proc. Natl. Acad. Sci. U.S.A.">
        <title>Comparative genomics of Ceriporiopsis subvermispora and Phanerochaete chrysosporium provide insight into selective ligninolysis.</title>
        <authorList>
            <person name="Fernandez-Fueyo E."/>
            <person name="Ruiz-Duenas F.J."/>
            <person name="Ferreira P."/>
            <person name="Floudas D."/>
            <person name="Hibbett D.S."/>
            <person name="Canessa P."/>
            <person name="Larrondo L.F."/>
            <person name="James T.Y."/>
            <person name="Seelenfreund D."/>
            <person name="Lobos S."/>
            <person name="Polanco R."/>
            <person name="Tello M."/>
            <person name="Honda Y."/>
            <person name="Watanabe T."/>
            <person name="Watanabe T."/>
            <person name="Ryu J.S."/>
            <person name="Kubicek C.P."/>
            <person name="Schmoll M."/>
            <person name="Gaskell J."/>
            <person name="Hammel K.E."/>
            <person name="St John F.J."/>
            <person name="Vanden Wymelenberg A."/>
            <person name="Sabat G."/>
            <person name="Splinter BonDurant S."/>
            <person name="Syed K."/>
            <person name="Yadav J.S."/>
            <person name="Doddapaneni H."/>
            <person name="Subramanian V."/>
            <person name="Lavin J.L."/>
            <person name="Oguiza J.A."/>
            <person name="Perez G."/>
            <person name="Pisabarro A.G."/>
            <person name="Ramirez L."/>
            <person name="Santoyo F."/>
            <person name="Master E."/>
            <person name="Coutinho P.M."/>
            <person name="Henrissat B."/>
            <person name="Lombard V."/>
            <person name="Magnuson J.K."/>
            <person name="Kuees U."/>
            <person name="Hori C."/>
            <person name="Igarashi K."/>
            <person name="Samejima M."/>
            <person name="Held B.W."/>
            <person name="Barry K.W."/>
            <person name="LaButti K.M."/>
            <person name="Lapidus A."/>
            <person name="Lindquist E.A."/>
            <person name="Lucas S.M."/>
            <person name="Riley R."/>
            <person name="Salamov A.A."/>
            <person name="Hoffmeister D."/>
            <person name="Schwenk D."/>
            <person name="Hadar Y."/>
            <person name="Yarden O."/>
            <person name="de Vries R.P."/>
            <person name="Wiebenga A."/>
            <person name="Stenlid J."/>
            <person name="Eastwood D."/>
            <person name="Grigoriev I.V."/>
            <person name="Berka R.M."/>
            <person name="Blanchette R.A."/>
            <person name="Kersten P."/>
            <person name="Martinez A.T."/>
            <person name="Vicuna R."/>
            <person name="Cullen D."/>
        </authorList>
    </citation>
    <scope>NUCLEOTIDE SEQUENCE [LARGE SCALE GENOMIC DNA]</scope>
    <source>
        <strain evidence="2 3">B</strain>
    </source>
</reference>
<name>M2RCJ7_CERS8</name>
<feature type="compositionally biased region" description="Basic and acidic residues" evidence="1">
    <location>
        <begin position="81"/>
        <end position="90"/>
    </location>
</feature>
<dbReference type="OrthoDB" id="2758679at2759"/>
<feature type="compositionally biased region" description="Polar residues" evidence="1">
    <location>
        <begin position="381"/>
        <end position="397"/>
    </location>
</feature>
<feature type="compositionally biased region" description="Pro residues" evidence="1">
    <location>
        <begin position="324"/>
        <end position="335"/>
    </location>
</feature>
<feature type="compositionally biased region" description="Polar residues" evidence="1">
    <location>
        <begin position="339"/>
        <end position="354"/>
    </location>
</feature>
<proteinExistence type="predicted"/>
<feature type="region of interest" description="Disordered" evidence="1">
    <location>
        <begin position="318"/>
        <end position="401"/>
    </location>
</feature>
<dbReference type="HOGENOM" id="CLU_333437_0_0_1"/>
<gene>
    <name evidence="2" type="ORF">CERSUDRAFT_95813</name>
</gene>
<dbReference type="AlphaFoldDB" id="M2RCJ7"/>
<protein>
    <submittedName>
        <fullName evidence="2">Uncharacterized protein</fullName>
    </submittedName>
</protein>